<proteinExistence type="predicted"/>
<comment type="caution">
    <text evidence="1">The sequence shown here is derived from an EMBL/GenBank/DDBJ whole genome shotgun (WGS) entry which is preliminary data.</text>
</comment>
<keyword evidence="2" id="KW-1185">Reference proteome</keyword>
<reference evidence="1 2" key="1">
    <citation type="journal article" date="2024" name="IMA Fungus">
        <title>IMA Genome - F19 : A genome assembly and annotation guide to empower mycologists, including annotated draft genome sequences of Ceratocystis pirilliformis, Diaporthe australafricana, Fusarium ophioides, Paecilomyces lecythidis, and Sporothrix stenoceras.</title>
        <authorList>
            <person name="Aylward J."/>
            <person name="Wilson A.M."/>
            <person name="Visagie C.M."/>
            <person name="Spraker J."/>
            <person name="Barnes I."/>
            <person name="Buitendag C."/>
            <person name="Ceriani C."/>
            <person name="Del Mar Angel L."/>
            <person name="du Plessis D."/>
            <person name="Fuchs T."/>
            <person name="Gasser K."/>
            <person name="Kramer D."/>
            <person name="Li W."/>
            <person name="Munsamy K."/>
            <person name="Piso A."/>
            <person name="Price J.L."/>
            <person name="Sonnekus B."/>
            <person name="Thomas C."/>
            <person name="van der Nest A."/>
            <person name="van Dijk A."/>
            <person name="van Heerden A."/>
            <person name="van Vuuren N."/>
            <person name="Yilmaz N."/>
            <person name="Duong T.A."/>
            <person name="van der Merwe N.A."/>
            <person name="Wingfield M.J."/>
            <person name="Wingfield B.D."/>
        </authorList>
    </citation>
    <scope>NUCLEOTIDE SEQUENCE [LARGE SCALE GENOMIC DNA]</scope>
    <source>
        <strain evidence="1 2">CMW 18167</strain>
    </source>
</reference>
<evidence type="ECO:0000313" key="2">
    <source>
        <dbReference type="Proteomes" id="UP001583193"/>
    </source>
</evidence>
<gene>
    <name evidence="1" type="ORF">Plec18167_004893</name>
</gene>
<name>A0ABR3XN72_9EURO</name>
<dbReference type="EMBL" id="JAVDPF010000014">
    <property type="protein sequence ID" value="KAL1877205.1"/>
    <property type="molecule type" value="Genomic_DNA"/>
</dbReference>
<evidence type="ECO:0000313" key="1">
    <source>
        <dbReference type="EMBL" id="KAL1877205.1"/>
    </source>
</evidence>
<accession>A0ABR3XN72</accession>
<protein>
    <submittedName>
        <fullName evidence="1">Uncharacterized protein</fullName>
    </submittedName>
</protein>
<sequence>MSFSRHACRHALQPPTSALIDHVWISDDLLASTFKRFAKCQKRHESKVPGPLEARRRLAKRRNTALAGVGNYGPPDVGSLFGKNGMGHMKWRSNDSNVPCSSQFDLLGSYSYAPSPPAPPMPSFLAEGSDDFDASIPFGWSKDNDQLSAPAQDELLEEELRKYWKVDDIRKVVCDFDLDLKHDPAYSQMIFGNMLSHTQRQEESVLELITFLDDPTLNARHAGNYLSVVEYLVANETSASSRNDLLCAIYRALELGLVPTEEISLIIEGLPEIRVGSGTLRSEDPDELARCYRSLWDALRSCNVLRIEDLEPKIFQSWLDELAQTELHEEVLLLARDILVSTHPSPSQDCSWVPCFISQWMSLPTVSSQEEPGFDRKKYNNDYVQSLLECFSPYLTSRYIIEVTEHLASTLKQKTHRHVVFKAWRACLNSVGNPEALLSSRAWLSLKSIKSKMGTSDGPKHEEPGLQSHQEILIRLWILKSLGRSTPLYTSWDLPQSVAMVVSELLTRFSKATKDWEDRNILENLLKGLKELDVPSNNVMMMVIAVRTKKQPKDLTRLALKQLEASEQTITDLFANRRSYQATHRFFCSSFEKMVRKIDVTSTSFIDQCLSIAKSGNSDYNTDYSIIFRILRSHTPLKIALSQSWGPPPDLDSAGTALALARDSEHPDPHACLELIHLLAITFATSKNLSPRQAYRAVHWLYVFLMSHDAPIKPPIVRAMYHCGVTRYQQAGVHVSSVRYQFILDLVRDAEDPEVYMALRNVPA</sequence>
<dbReference type="Proteomes" id="UP001583193">
    <property type="component" value="Unassembled WGS sequence"/>
</dbReference>
<organism evidence="1 2">
    <name type="scientific">Paecilomyces lecythidis</name>
    <dbReference type="NCBI Taxonomy" id="3004212"/>
    <lineage>
        <taxon>Eukaryota</taxon>
        <taxon>Fungi</taxon>
        <taxon>Dikarya</taxon>
        <taxon>Ascomycota</taxon>
        <taxon>Pezizomycotina</taxon>
        <taxon>Eurotiomycetes</taxon>
        <taxon>Eurotiomycetidae</taxon>
        <taxon>Eurotiales</taxon>
        <taxon>Thermoascaceae</taxon>
        <taxon>Paecilomyces</taxon>
    </lineage>
</organism>